<dbReference type="SMART" id="SM01059">
    <property type="entry name" value="CAT"/>
    <property type="match status" value="1"/>
</dbReference>
<sequence length="217" mass="24916">MPYPSTQVDLQQWPRAQHFAFFKDFQQPYFNVCVRLDARLLFAYCQAQALSFFSAYIYLVHKSAQQYWPMGLRIVDDQPVHYQQVTMSVVQLAEDDSFRFSYLDDTPCYTTYAQRMREEKARAACEPLFSEAFAHTEGRADVLHVSVLPWLQFSGFSHATCLGATHGIPKVVLGQYDKVSGCMPLALDVHHALMDGLHSAKYIQVLQTMMHNPSDYL</sequence>
<dbReference type="SUPFAM" id="SSF52777">
    <property type="entry name" value="CoA-dependent acyltransferases"/>
    <property type="match status" value="1"/>
</dbReference>
<accession>A0A0F4Q0R5</accession>
<comment type="caution">
    <text evidence="1">The sequence shown here is derived from an EMBL/GenBank/DDBJ whole genome shotgun (WGS) entry which is preliminary data.</text>
</comment>
<gene>
    <name evidence="1" type="ORF">TW72_05350</name>
</gene>
<dbReference type="OrthoDB" id="9801766at2"/>
<dbReference type="PANTHER" id="PTHR38474:SF1">
    <property type="entry name" value="SLR0299 PROTEIN"/>
    <property type="match status" value="1"/>
</dbReference>
<dbReference type="GO" id="GO:0008811">
    <property type="term" value="F:chloramphenicol O-acetyltransferase activity"/>
    <property type="evidence" value="ECO:0007669"/>
    <property type="project" value="InterPro"/>
</dbReference>
<dbReference type="eggNOG" id="COG4845">
    <property type="taxonomic scope" value="Bacteria"/>
</dbReference>
<dbReference type="Gene3D" id="3.30.559.10">
    <property type="entry name" value="Chloramphenicol acetyltransferase-like domain"/>
    <property type="match status" value="1"/>
</dbReference>
<dbReference type="AlphaFoldDB" id="A0A0F4Q0R5"/>
<dbReference type="InterPro" id="IPR001707">
    <property type="entry name" value="Cmp_AcTrfase"/>
</dbReference>
<dbReference type="EMBL" id="JXXZ01000004">
    <property type="protein sequence ID" value="KJZ01253.1"/>
    <property type="molecule type" value="Genomic_DNA"/>
</dbReference>
<organism evidence="1 2">
    <name type="scientific">Pseudoalteromonas ruthenica</name>
    <dbReference type="NCBI Taxonomy" id="151081"/>
    <lineage>
        <taxon>Bacteria</taxon>
        <taxon>Pseudomonadati</taxon>
        <taxon>Pseudomonadota</taxon>
        <taxon>Gammaproteobacteria</taxon>
        <taxon>Alteromonadales</taxon>
        <taxon>Pseudoalteromonadaceae</taxon>
        <taxon>Pseudoalteromonas</taxon>
    </lineage>
</organism>
<proteinExistence type="predicted"/>
<dbReference type="Proteomes" id="UP000033664">
    <property type="component" value="Unassembled WGS sequence"/>
</dbReference>
<dbReference type="InterPro" id="IPR023213">
    <property type="entry name" value="CAT-like_dom_sf"/>
</dbReference>
<dbReference type="Pfam" id="PF00302">
    <property type="entry name" value="CAT"/>
    <property type="match status" value="1"/>
</dbReference>
<dbReference type="RefSeq" id="WP_045978087.1">
    <property type="nucleotide sequence ID" value="NZ_JXXY01000001.1"/>
</dbReference>
<protein>
    <submittedName>
        <fullName evidence="1">Chloramphenicol acetyltransferase</fullName>
    </submittedName>
</protein>
<keyword evidence="1" id="KW-0808">Transferase</keyword>
<evidence type="ECO:0000313" key="2">
    <source>
        <dbReference type="Proteomes" id="UP000033664"/>
    </source>
</evidence>
<keyword evidence="2" id="KW-1185">Reference proteome</keyword>
<evidence type="ECO:0000313" key="1">
    <source>
        <dbReference type="EMBL" id="KJZ01253.1"/>
    </source>
</evidence>
<dbReference type="PATRIC" id="fig|151081.8.peg.48"/>
<dbReference type="PANTHER" id="PTHR38474">
    <property type="entry name" value="SLR0299 PROTEIN"/>
    <property type="match status" value="1"/>
</dbReference>
<reference evidence="1 2" key="1">
    <citation type="journal article" date="2015" name="BMC Genomics">
        <title>Genome mining reveals unlocked bioactive potential of marine Gram-negative bacteria.</title>
        <authorList>
            <person name="Machado H."/>
            <person name="Sonnenschein E.C."/>
            <person name="Melchiorsen J."/>
            <person name="Gram L."/>
        </authorList>
    </citation>
    <scope>NUCLEOTIDE SEQUENCE [LARGE SCALE GENOMIC DNA]</scope>
    <source>
        <strain evidence="1 2">S3137</strain>
    </source>
</reference>
<dbReference type="GeneID" id="58227914"/>
<name>A0A0F4Q0R5_9GAMM</name>